<protein>
    <submittedName>
        <fullName evidence="3">Uncharacterized protein</fullName>
    </submittedName>
</protein>
<proteinExistence type="predicted"/>
<keyword evidence="2" id="KW-0472">Membrane</keyword>
<name>A0A2G8T7F6_9BURK</name>
<keyword evidence="4" id="KW-1185">Reference proteome</keyword>
<keyword evidence="1" id="KW-0175">Coiled coil</keyword>
<organism evidence="3 4">
    <name type="scientific">Massilia eurypsychrophila</name>
    <dbReference type="NCBI Taxonomy" id="1485217"/>
    <lineage>
        <taxon>Bacteria</taxon>
        <taxon>Pseudomonadati</taxon>
        <taxon>Pseudomonadota</taxon>
        <taxon>Betaproteobacteria</taxon>
        <taxon>Burkholderiales</taxon>
        <taxon>Oxalobacteraceae</taxon>
        <taxon>Telluria group</taxon>
        <taxon>Massilia</taxon>
    </lineage>
</organism>
<dbReference type="OrthoDB" id="8763104at2"/>
<feature type="coiled-coil region" evidence="1">
    <location>
        <begin position="66"/>
        <end position="93"/>
    </location>
</feature>
<gene>
    <name evidence="3" type="ORF">CR105_27040</name>
</gene>
<evidence type="ECO:0000256" key="2">
    <source>
        <dbReference type="SAM" id="Phobius"/>
    </source>
</evidence>
<reference evidence="3 4" key="1">
    <citation type="submission" date="2017-10" db="EMBL/GenBank/DDBJ databases">
        <title>Massilia psychrophilum sp. nov., a novel purple-pigmented bacterium isolated from Tianshan glacier, Xinjiang Municipality, China.</title>
        <authorList>
            <person name="Wang H."/>
        </authorList>
    </citation>
    <scope>NUCLEOTIDE SEQUENCE [LARGE SCALE GENOMIC DNA]</scope>
    <source>
        <strain evidence="3 4">JCM 30074</strain>
    </source>
</reference>
<keyword evidence="2" id="KW-0812">Transmembrane</keyword>
<keyword evidence="2" id="KW-1133">Transmembrane helix</keyword>
<dbReference type="RefSeq" id="WP_099794040.1">
    <property type="nucleotide sequence ID" value="NZ_JBHLYV010000066.1"/>
</dbReference>
<dbReference type="AlphaFoldDB" id="A0A2G8T7F6"/>
<evidence type="ECO:0000256" key="1">
    <source>
        <dbReference type="SAM" id="Coils"/>
    </source>
</evidence>
<accession>A0A2G8T7F6</accession>
<evidence type="ECO:0000313" key="3">
    <source>
        <dbReference type="EMBL" id="PIL41934.1"/>
    </source>
</evidence>
<sequence length="131" mass="13901">MSLLTNVTSAAVSGIWKAAAIGILVASVASSAYLGYNWHMAALDRDQARTELAVERTISAQYQLAIREQNRAVESLAKQKAEAEARGQAAQQIAAANGRRFDGALERIKGAKATTCDEAMPAVNAILEAIK</sequence>
<feature type="transmembrane region" description="Helical" evidence="2">
    <location>
        <begin position="15"/>
        <end position="36"/>
    </location>
</feature>
<evidence type="ECO:0000313" key="4">
    <source>
        <dbReference type="Proteomes" id="UP000230390"/>
    </source>
</evidence>
<dbReference type="EMBL" id="PDOC01000059">
    <property type="protein sequence ID" value="PIL41934.1"/>
    <property type="molecule type" value="Genomic_DNA"/>
</dbReference>
<comment type="caution">
    <text evidence="3">The sequence shown here is derived from an EMBL/GenBank/DDBJ whole genome shotgun (WGS) entry which is preliminary data.</text>
</comment>
<dbReference type="Proteomes" id="UP000230390">
    <property type="component" value="Unassembled WGS sequence"/>
</dbReference>